<dbReference type="RefSeq" id="WP_022170264.1">
    <property type="nucleotide sequence ID" value="NZ_CATVSP010000096.1"/>
</dbReference>
<organism evidence="2 3">
    <name type="scientific">Anaerobutyricum hallii</name>
    <dbReference type="NCBI Taxonomy" id="39488"/>
    <lineage>
        <taxon>Bacteria</taxon>
        <taxon>Bacillati</taxon>
        <taxon>Bacillota</taxon>
        <taxon>Clostridia</taxon>
        <taxon>Lachnospirales</taxon>
        <taxon>Lachnospiraceae</taxon>
        <taxon>Anaerobutyricum</taxon>
    </lineage>
</organism>
<keyword evidence="1" id="KW-0472">Membrane</keyword>
<dbReference type="OrthoDB" id="9869740at2"/>
<evidence type="ECO:0000313" key="3">
    <source>
        <dbReference type="Proteomes" id="UP000095390"/>
    </source>
</evidence>
<dbReference type="EMBL" id="CYYC01000002">
    <property type="protein sequence ID" value="CUM78456.1"/>
    <property type="molecule type" value="Genomic_DNA"/>
</dbReference>
<reference evidence="2 3" key="1">
    <citation type="submission" date="2015-09" db="EMBL/GenBank/DDBJ databases">
        <authorList>
            <consortium name="Pathogen Informatics"/>
        </authorList>
    </citation>
    <scope>NUCLEOTIDE SEQUENCE [LARGE SCALE GENOMIC DNA]</scope>
    <source>
        <strain evidence="2 3">2789STDY5834966</strain>
    </source>
</reference>
<dbReference type="AlphaFoldDB" id="A0A173RL73"/>
<name>A0A173RL73_9FIRM</name>
<proteinExistence type="predicted"/>
<gene>
    <name evidence="2" type="ORF">ERS852578_00208</name>
</gene>
<keyword evidence="1" id="KW-0812">Transmembrane</keyword>
<accession>A0A173RL73</accession>
<feature type="transmembrane region" description="Helical" evidence="1">
    <location>
        <begin position="68"/>
        <end position="85"/>
    </location>
</feature>
<evidence type="ECO:0000256" key="1">
    <source>
        <dbReference type="SAM" id="Phobius"/>
    </source>
</evidence>
<protein>
    <submittedName>
        <fullName evidence="2">Uncharacterized protein</fullName>
    </submittedName>
</protein>
<dbReference type="Proteomes" id="UP000095390">
    <property type="component" value="Unassembled WGS sequence"/>
</dbReference>
<evidence type="ECO:0000313" key="2">
    <source>
        <dbReference type="EMBL" id="CUM78456.1"/>
    </source>
</evidence>
<keyword evidence="1" id="KW-1133">Transmembrane helix</keyword>
<sequence length="86" mass="9871">MGLLEDLLEGTSAVADTLDKGSQALRQGQEGLEYTKERLDWAKSDRPKKDRAACADIRRKMDSMRRRYIFLWILIIVSTVAAMHFL</sequence>